<dbReference type="InterPro" id="IPR051045">
    <property type="entry name" value="TonB-dependent_transducer"/>
</dbReference>
<evidence type="ECO:0000256" key="4">
    <source>
        <dbReference type="ARBA" id="ARBA00022475"/>
    </source>
</evidence>
<feature type="signal peptide" evidence="10">
    <location>
        <begin position="1"/>
        <end position="27"/>
    </location>
</feature>
<gene>
    <name evidence="12" type="ORF">H5P27_03390</name>
</gene>
<reference evidence="12 13" key="1">
    <citation type="submission" date="2020-07" db="EMBL/GenBank/DDBJ databases">
        <authorList>
            <person name="Feng X."/>
        </authorList>
    </citation>
    <scope>NUCLEOTIDE SEQUENCE [LARGE SCALE GENOMIC DNA]</scope>
    <source>
        <strain evidence="12 13">JCM23202</strain>
    </source>
</reference>
<dbReference type="InterPro" id="IPR006260">
    <property type="entry name" value="TonB/TolA_C"/>
</dbReference>
<evidence type="ECO:0000256" key="9">
    <source>
        <dbReference type="ARBA" id="ARBA00023136"/>
    </source>
</evidence>
<evidence type="ECO:0000256" key="3">
    <source>
        <dbReference type="ARBA" id="ARBA00022448"/>
    </source>
</evidence>
<keyword evidence="7" id="KW-0653">Protein transport</keyword>
<dbReference type="Pfam" id="PF03544">
    <property type="entry name" value="TonB_C"/>
    <property type="match status" value="4"/>
</dbReference>
<comment type="caution">
    <text evidence="12">The sequence shown here is derived from an EMBL/GenBank/DDBJ whole genome shotgun (WGS) entry which is preliminary data.</text>
</comment>
<feature type="chain" id="PRO_5031233075" evidence="10">
    <location>
        <begin position="28"/>
        <end position="402"/>
    </location>
</feature>
<evidence type="ECO:0000256" key="8">
    <source>
        <dbReference type="ARBA" id="ARBA00022989"/>
    </source>
</evidence>
<accession>A0A7X1B3Q4</accession>
<dbReference type="EMBL" id="JACHVC010000005">
    <property type="protein sequence ID" value="MBC2605078.1"/>
    <property type="molecule type" value="Genomic_DNA"/>
</dbReference>
<keyword evidence="3" id="KW-0813">Transport</keyword>
<sequence>MKKAHSTSTLKLIGLFAAIAFPFAANAASVPTPKKTVAPKIEDASGLVRVLVDINQYGFVTDAAIEESSNAELNDATLAAIRQWTFNPAEEDGIAVSSKAVQPFSFNHGAIVYKEKKLAEDSLPSAKKRVAPTLSNELRSITGQVVLQAELNEEGRVIDVAVKSSTHEELESTASDALKKWTFKPAIESGKSIASSVIIPFHFKGIEAAAAVELASHNQNVDKAPKAIRKTIPELPSSVSDQRGEAKLKLTVDQHGFVAAADILESSNPALSAAAQEAALEWKFKPAIKNGEAVAATVIQPFSFNGGLITDEVPVDSMPSIKRSVQPELPAALAQVQGFVKVRLEIDAHGNVQSASCTKSSHDELVAPTVEAAKSWSFKPATRAGEKVPSSVVVPFVFNERS</sequence>
<evidence type="ECO:0000313" key="13">
    <source>
        <dbReference type="Proteomes" id="UP000526501"/>
    </source>
</evidence>
<feature type="domain" description="TonB C-terminal" evidence="11">
    <location>
        <begin position="312"/>
        <end position="402"/>
    </location>
</feature>
<keyword evidence="10" id="KW-0732">Signal</keyword>
<dbReference type="SUPFAM" id="SSF74653">
    <property type="entry name" value="TolA/TonB C-terminal domain"/>
    <property type="match status" value="4"/>
</dbReference>
<dbReference type="GO" id="GO:0055085">
    <property type="term" value="P:transmembrane transport"/>
    <property type="evidence" value="ECO:0007669"/>
    <property type="project" value="InterPro"/>
</dbReference>
<protein>
    <submittedName>
        <fullName evidence="12">TonB family protein</fullName>
    </submittedName>
</protein>
<dbReference type="PROSITE" id="PS52015">
    <property type="entry name" value="TONB_CTD"/>
    <property type="match status" value="2"/>
</dbReference>
<proteinExistence type="inferred from homology"/>
<comment type="similarity">
    <text evidence="2">Belongs to the TonB family.</text>
</comment>
<organism evidence="12 13">
    <name type="scientific">Pelagicoccus albus</name>
    <dbReference type="NCBI Taxonomy" id="415222"/>
    <lineage>
        <taxon>Bacteria</taxon>
        <taxon>Pseudomonadati</taxon>
        <taxon>Verrucomicrobiota</taxon>
        <taxon>Opitutia</taxon>
        <taxon>Puniceicoccales</taxon>
        <taxon>Pelagicoccaceae</taxon>
        <taxon>Pelagicoccus</taxon>
    </lineage>
</organism>
<dbReference type="RefSeq" id="WP_185658959.1">
    <property type="nucleotide sequence ID" value="NZ_CAWPOO010000005.1"/>
</dbReference>
<dbReference type="Proteomes" id="UP000526501">
    <property type="component" value="Unassembled WGS sequence"/>
</dbReference>
<dbReference type="PANTHER" id="PTHR33446">
    <property type="entry name" value="PROTEIN TONB-RELATED"/>
    <property type="match status" value="1"/>
</dbReference>
<keyword evidence="6" id="KW-0812">Transmembrane</keyword>
<evidence type="ECO:0000256" key="10">
    <source>
        <dbReference type="SAM" id="SignalP"/>
    </source>
</evidence>
<evidence type="ECO:0000313" key="12">
    <source>
        <dbReference type="EMBL" id="MBC2605078.1"/>
    </source>
</evidence>
<keyword evidence="13" id="KW-1185">Reference proteome</keyword>
<dbReference type="Gene3D" id="3.30.1150.10">
    <property type="match status" value="4"/>
</dbReference>
<dbReference type="AlphaFoldDB" id="A0A7X1B3Q4"/>
<evidence type="ECO:0000256" key="1">
    <source>
        <dbReference type="ARBA" id="ARBA00004383"/>
    </source>
</evidence>
<dbReference type="GO" id="GO:0005886">
    <property type="term" value="C:plasma membrane"/>
    <property type="evidence" value="ECO:0007669"/>
    <property type="project" value="UniProtKB-SubCell"/>
</dbReference>
<keyword evidence="5" id="KW-0997">Cell inner membrane</keyword>
<evidence type="ECO:0000256" key="5">
    <source>
        <dbReference type="ARBA" id="ARBA00022519"/>
    </source>
</evidence>
<keyword evidence="8" id="KW-1133">Transmembrane helix</keyword>
<evidence type="ECO:0000259" key="11">
    <source>
        <dbReference type="PROSITE" id="PS52015"/>
    </source>
</evidence>
<evidence type="ECO:0000256" key="7">
    <source>
        <dbReference type="ARBA" id="ARBA00022927"/>
    </source>
</evidence>
<name>A0A7X1B3Q4_9BACT</name>
<evidence type="ECO:0000256" key="2">
    <source>
        <dbReference type="ARBA" id="ARBA00006555"/>
    </source>
</evidence>
<keyword evidence="4" id="KW-1003">Cell membrane</keyword>
<comment type="subcellular location">
    <subcellularLocation>
        <location evidence="1">Cell inner membrane</location>
        <topology evidence="1">Single-pass membrane protein</topology>
        <orientation evidence="1">Periplasmic side</orientation>
    </subcellularLocation>
</comment>
<dbReference type="GO" id="GO:0015031">
    <property type="term" value="P:protein transport"/>
    <property type="evidence" value="ECO:0007669"/>
    <property type="project" value="UniProtKB-KW"/>
</dbReference>
<keyword evidence="9" id="KW-0472">Membrane</keyword>
<feature type="domain" description="TonB C-terminal" evidence="11">
    <location>
        <begin position="117"/>
        <end position="212"/>
    </location>
</feature>
<dbReference type="InterPro" id="IPR037682">
    <property type="entry name" value="TonB_C"/>
</dbReference>
<evidence type="ECO:0000256" key="6">
    <source>
        <dbReference type="ARBA" id="ARBA00022692"/>
    </source>
</evidence>
<dbReference type="NCBIfam" id="TIGR01352">
    <property type="entry name" value="tonB_Cterm"/>
    <property type="match status" value="4"/>
</dbReference>